<evidence type="ECO:0000256" key="7">
    <source>
        <dbReference type="HAMAP-Rule" id="MF_01131"/>
    </source>
</evidence>
<dbReference type="RefSeq" id="WP_006501654.1">
    <property type="nucleotide sequence ID" value="NZ_BAGZ01000003.1"/>
</dbReference>
<keyword evidence="10" id="KW-1185">Reference proteome</keyword>
<evidence type="ECO:0000256" key="3">
    <source>
        <dbReference type="ARBA" id="ARBA00023015"/>
    </source>
</evidence>
<dbReference type="HAMAP" id="MF_01131">
    <property type="entry name" value="Rex"/>
    <property type="match status" value="1"/>
</dbReference>
<keyword evidence="4 7" id="KW-0520">NAD</keyword>
<dbReference type="InterPro" id="IPR003781">
    <property type="entry name" value="CoA-bd"/>
</dbReference>
<dbReference type="OrthoDB" id="9784760at2"/>
<dbReference type="InterPro" id="IPR009718">
    <property type="entry name" value="Rex_DNA-bd_C_dom"/>
</dbReference>
<dbReference type="InterPro" id="IPR036390">
    <property type="entry name" value="WH_DNA-bd_sf"/>
</dbReference>
<dbReference type="GO" id="GO:0003677">
    <property type="term" value="F:DNA binding"/>
    <property type="evidence" value="ECO:0007669"/>
    <property type="project" value="UniProtKB-UniRule"/>
</dbReference>
<evidence type="ECO:0000256" key="4">
    <source>
        <dbReference type="ARBA" id="ARBA00023027"/>
    </source>
</evidence>
<dbReference type="SUPFAM" id="SSF51735">
    <property type="entry name" value="NAD(P)-binding Rossmann-fold domains"/>
    <property type="match status" value="1"/>
</dbReference>
<dbReference type="PANTHER" id="PTHR35786">
    <property type="entry name" value="REDOX-SENSING TRANSCRIPTIONAL REPRESSOR REX"/>
    <property type="match status" value="1"/>
</dbReference>
<name>K6V437_9MICO</name>
<evidence type="ECO:0000256" key="6">
    <source>
        <dbReference type="ARBA" id="ARBA00023163"/>
    </source>
</evidence>
<dbReference type="NCBIfam" id="NF003994">
    <property type="entry name" value="PRK05472.2-3"/>
    <property type="match status" value="1"/>
</dbReference>
<dbReference type="InterPro" id="IPR036388">
    <property type="entry name" value="WH-like_DNA-bd_sf"/>
</dbReference>
<keyword evidence="5 7" id="KW-0238">DNA-binding</keyword>
<accession>K6V437</accession>
<comment type="subunit">
    <text evidence="7">Homodimer.</text>
</comment>
<dbReference type="eggNOG" id="COG2344">
    <property type="taxonomic scope" value="Bacteria"/>
</dbReference>
<evidence type="ECO:0000313" key="10">
    <source>
        <dbReference type="Proteomes" id="UP000008495"/>
    </source>
</evidence>
<evidence type="ECO:0000256" key="5">
    <source>
        <dbReference type="ARBA" id="ARBA00023125"/>
    </source>
</evidence>
<dbReference type="AlphaFoldDB" id="K6V437"/>
<dbReference type="Gene3D" id="3.40.50.720">
    <property type="entry name" value="NAD(P)-binding Rossmann-like Domain"/>
    <property type="match status" value="1"/>
</dbReference>
<evidence type="ECO:0000256" key="1">
    <source>
        <dbReference type="ARBA" id="ARBA00022490"/>
    </source>
</evidence>
<protein>
    <recommendedName>
        <fullName evidence="7">Redox-sensing transcriptional repressor Rex</fullName>
    </recommendedName>
</protein>
<dbReference type="NCBIfam" id="NF003995">
    <property type="entry name" value="PRK05472.2-4"/>
    <property type="match status" value="1"/>
</dbReference>
<dbReference type="NCBIfam" id="NF003992">
    <property type="entry name" value="PRK05472.2-1"/>
    <property type="match status" value="1"/>
</dbReference>
<sequence>MSDEIAARRGMSEATIARLPDYLHVLGKLIDRGTRSVSSRDLAAATGVSSAQVRKDLSLLGSYGVRGVGYDTAGLAGHIAHALGLSHPWPVVIVGAGRLGKALVRYPGLDGRGFAIVALFDSDPALIGTRVEGVEVHAAQEIPRVISRYAPVLAVIATPEDVADEVCTRLVEAGVTGILNFAPTVLPEPPGVHLRQVDLANELQILAFHAHSEEVTV</sequence>
<dbReference type="SUPFAM" id="SSF46785">
    <property type="entry name" value="Winged helix' DNA-binding domain"/>
    <property type="match status" value="1"/>
</dbReference>
<dbReference type="GO" id="GO:0051775">
    <property type="term" value="P:response to redox state"/>
    <property type="evidence" value="ECO:0007669"/>
    <property type="project" value="InterPro"/>
</dbReference>
<reference evidence="9 10" key="1">
    <citation type="submission" date="2012-08" db="EMBL/GenBank/DDBJ databases">
        <title>Whole genome shotgun sequence of Austwickia chelonae NBRC 105200.</title>
        <authorList>
            <person name="Yoshida I."/>
            <person name="Hosoyama A."/>
            <person name="Tsuchikane K."/>
            <person name="Katsumata H."/>
            <person name="Ando Y."/>
            <person name="Ohji S."/>
            <person name="Hamada M."/>
            <person name="Tamura T."/>
            <person name="Yamazoe A."/>
            <person name="Yamazaki S."/>
            <person name="Fujita N."/>
        </authorList>
    </citation>
    <scope>NUCLEOTIDE SEQUENCE [LARGE SCALE GENOMIC DNA]</scope>
    <source>
        <strain evidence="9 10">NBRC 105200</strain>
    </source>
</reference>
<dbReference type="NCBIfam" id="NF003996">
    <property type="entry name" value="PRK05472.2-5"/>
    <property type="match status" value="1"/>
</dbReference>
<dbReference type="InterPro" id="IPR022876">
    <property type="entry name" value="Tscrpt_rep_Rex"/>
</dbReference>
<evidence type="ECO:0000256" key="2">
    <source>
        <dbReference type="ARBA" id="ARBA00022491"/>
    </source>
</evidence>
<keyword evidence="2 7" id="KW-0678">Repressor</keyword>
<comment type="caution">
    <text evidence="9">The sequence shown here is derived from an EMBL/GenBank/DDBJ whole genome shotgun (WGS) entry which is preliminary data.</text>
</comment>
<dbReference type="PANTHER" id="PTHR35786:SF1">
    <property type="entry name" value="REDOX-SENSING TRANSCRIPTIONAL REPRESSOR REX 1"/>
    <property type="match status" value="1"/>
</dbReference>
<organism evidence="9 10">
    <name type="scientific">Austwickia chelonae NBRC 105200</name>
    <dbReference type="NCBI Taxonomy" id="1184607"/>
    <lineage>
        <taxon>Bacteria</taxon>
        <taxon>Bacillati</taxon>
        <taxon>Actinomycetota</taxon>
        <taxon>Actinomycetes</taxon>
        <taxon>Micrococcales</taxon>
        <taxon>Dermatophilaceae</taxon>
        <taxon>Austwickia</taxon>
    </lineage>
</organism>
<proteinExistence type="inferred from homology"/>
<comment type="subcellular location">
    <subcellularLocation>
        <location evidence="7">Cytoplasm</location>
    </subcellularLocation>
</comment>
<feature type="domain" description="CoA-binding" evidence="8">
    <location>
        <begin position="85"/>
        <end position="185"/>
    </location>
</feature>
<dbReference type="EMBL" id="BAGZ01000003">
    <property type="protein sequence ID" value="GAB76903.1"/>
    <property type="molecule type" value="Genomic_DNA"/>
</dbReference>
<dbReference type="GO" id="GO:0005737">
    <property type="term" value="C:cytoplasm"/>
    <property type="evidence" value="ECO:0007669"/>
    <property type="project" value="UniProtKB-SubCell"/>
</dbReference>
<feature type="DNA-binding region" description="H-T-H motif" evidence="7">
    <location>
        <begin position="21"/>
        <end position="60"/>
    </location>
</feature>
<gene>
    <name evidence="7 9" type="primary">rex</name>
    <name evidence="9" type="ORF">AUCHE_03_01200</name>
</gene>
<comment type="function">
    <text evidence="7">Modulates transcription in response to changes in cellular NADH/NAD(+) redox state.</text>
</comment>
<keyword evidence="1 7" id="KW-0963">Cytoplasm</keyword>
<comment type="similarity">
    <text evidence="7">Belongs to the transcriptional regulatory Rex family.</text>
</comment>
<evidence type="ECO:0000259" key="8">
    <source>
        <dbReference type="SMART" id="SM00881"/>
    </source>
</evidence>
<dbReference type="Proteomes" id="UP000008495">
    <property type="component" value="Unassembled WGS sequence"/>
</dbReference>
<dbReference type="NCBIfam" id="NF003993">
    <property type="entry name" value="PRK05472.2-2"/>
    <property type="match status" value="1"/>
</dbReference>
<keyword evidence="6 7" id="KW-0804">Transcription</keyword>
<dbReference type="InterPro" id="IPR036291">
    <property type="entry name" value="NAD(P)-bd_dom_sf"/>
</dbReference>
<feature type="binding site" evidence="7">
    <location>
        <begin position="95"/>
        <end position="100"/>
    </location>
    <ligand>
        <name>NAD(+)</name>
        <dbReference type="ChEBI" id="CHEBI:57540"/>
    </ligand>
</feature>
<dbReference type="Gene3D" id="1.10.10.10">
    <property type="entry name" value="Winged helix-like DNA-binding domain superfamily/Winged helix DNA-binding domain"/>
    <property type="match status" value="1"/>
</dbReference>
<dbReference type="InterPro" id="IPR058236">
    <property type="entry name" value="Rex_actinobacterial-type"/>
</dbReference>
<dbReference type="SMART" id="SM00881">
    <property type="entry name" value="CoA_binding"/>
    <property type="match status" value="1"/>
</dbReference>
<dbReference type="Pfam" id="PF06971">
    <property type="entry name" value="Put_DNA-bind_N"/>
    <property type="match status" value="1"/>
</dbReference>
<dbReference type="Pfam" id="PF02629">
    <property type="entry name" value="CoA_binding"/>
    <property type="match status" value="1"/>
</dbReference>
<dbReference type="STRING" id="100225.SAMN05421595_2038"/>
<evidence type="ECO:0000313" key="9">
    <source>
        <dbReference type="EMBL" id="GAB76903.1"/>
    </source>
</evidence>
<dbReference type="GO" id="GO:0045892">
    <property type="term" value="P:negative regulation of DNA-templated transcription"/>
    <property type="evidence" value="ECO:0007669"/>
    <property type="project" value="InterPro"/>
</dbReference>
<keyword evidence="3 7" id="KW-0805">Transcription regulation</keyword>
<dbReference type="GO" id="GO:0003700">
    <property type="term" value="F:DNA-binding transcription factor activity"/>
    <property type="evidence" value="ECO:0007669"/>
    <property type="project" value="UniProtKB-UniRule"/>
</dbReference>